<organism evidence="4 5">
    <name type="scientific">Madurella fahalii</name>
    <dbReference type="NCBI Taxonomy" id="1157608"/>
    <lineage>
        <taxon>Eukaryota</taxon>
        <taxon>Fungi</taxon>
        <taxon>Dikarya</taxon>
        <taxon>Ascomycota</taxon>
        <taxon>Pezizomycotina</taxon>
        <taxon>Sordariomycetes</taxon>
        <taxon>Sordariomycetidae</taxon>
        <taxon>Sordariales</taxon>
        <taxon>Sordariales incertae sedis</taxon>
        <taxon>Madurella</taxon>
    </lineage>
</organism>
<gene>
    <name evidence="4" type="ORF">MFIFM68171_00433</name>
</gene>
<feature type="compositionally biased region" description="Low complexity" evidence="1">
    <location>
        <begin position="616"/>
        <end position="641"/>
    </location>
</feature>
<dbReference type="SMART" id="SM00327">
    <property type="entry name" value="VWA"/>
    <property type="match status" value="1"/>
</dbReference>
<protein>
    <submittedName>
        <fullName evidence="4">VWFA domain-containing protein</fullName>
    </submittedName>
</protein>
<keyword evidence="2" id="KW-0732">Signal</keyword>
<feature type="domain" description="VWFA" evidence="3">
    <location>
        <begin position="51"/>
        <end position="187"/>
    </location>
</feature>
<dbReference type="EMBL" id="BAAFSV010000001">
    <property type="protein sequence ID" value="GAB1310223.1"/>
    <property type="molecule type" value="Genomic_DNA"/>
</dbReference>
<dbReference type="InterPro" id="IPR002035">
    <property type="entry name" value="VWF_A"/>
</dbReference>
<keyword evidence="5" id="KW-1185">Reference proteome</keyword>
<feature type="chain" id="PRO_5047437621" evidence="2">
    <location>
        <begin position="20"/>
        <end position="752"/>
    </location>
</feature>
<accession>A0ABQ0FXJ6</accession>
<dbReference type="Gene3D" id="3.40.50.410">
    <property type="entry name" value="von Willebrand factor, type A domain"/>
    <property type="match status" value="1"/>
</dbReference>
<proteinExistence type="predicted"/>
<evidence type="ECO:0000256" key="1">
    <source>
        <dbReference type="SAM" id="MobiDB-lite"/>
    </source>
</evidence>
<dbReference type="InterPro" id="IPR036465">
    <property type="entry name" value="vWFA_dom_sf"/>
</dbReference>
<reference evidence="4 5" key="1">
    <citation type="submission" date="2024-09" db="EMBL/GenBank/DDBJ databases">
        <title>Itraconazole resistance in Madurella fahalii resulting from another homologue of gene encoding cytochrome P450 14-alpha sterol demethylase (CYP51).</title>
        <authorList>
            <person name="Yoshioka I."/>
            <person name="Fahal A.H."/>
            <person name="Kaneko S."/>
            <person name="Yaguchi T."/>
        </authorList>
    </citation>
    <scope>NUCLEOTIDE SEQUENCE [LARGE SCALE GENOMIC DNA]</scope>
    <source>
        <strain evidence="4 5">IFM 68171</strain>
    </source>
</reference>
<evidence type="ECO:0000313" key="5">
    <source>
        <dbReference type="Proteomes" id="UP001628179"/>
    </source>
</evidence>
<evidence type="ECO:0000313" key="4">
    <source>
        <dbReference type="EMBL" id="GAB1310223.1"/>
    </source>
</evidence>
<name>A0ABQ0FXJ6_9PEZI</name>
<evidence type="ECO:0000256" key="2">
    <source>
        <dbReference type="SAM" id="SignalP"/>
    </source>
</evidence>
<dbReference type="CDD" id="cd00198">
    <property type="entry name" value="vWFA"/>
    <property type="match status" value="1"/>
</dbReference>
<dbReference type="SUPFAM" id="SSF53300">
    <property type="entry name" value="vWA-like"/>
    <property type="match status" value="1"/>
</dbReference>
<dbReference type="RefSeq" id="XP_070911956.1">
    <property type="nucleotide sequence ID" value="XM_071055855.1"/>
</dbReference>
<dbReference type="Pfam" id="PF13519">
    <property type="entry name" value="VWA_2"/>
    <property type="match status" value="1"/>
</dbReference>
<dbReference type="Proteomes" id="UP001628179">
    <property type="component" value="Unassembled WGS sequence"/>
</dbReference>
<feature type="signal peptide" evidence="2">
    <location>
        <begin position="1"/>
        <end position="19"/>
    </location>
</feature>
<sequence>MHLTSIFPALLAAVATVTAVSPGLAARQSDDGGALQACADLTISSNNGDRKVALVVDTSSSMFGSDPDNLRLAAARALNEFLISNDEAGGGRNADQVAVVGFDSSSYTVFGPGDPGDPAANEAISSMDGGGGTYIASGVYEAIGHINAMSGATKDRSAIVVFTDGSDSDTPELVSAINDATALGIRVSFGYLDTGSGQPDEVLLALRESRGVYATIAFAAGSQNFVNYVLLNGLTYQDNPQGAGDRLLAGLGTTQFVSGSDTVALKYGAEQGENVNFTVVSFTGDRLSVEAKMGGQTLYTTTRATSSDQFFEVTAPGTGQLDLFVTSPDSPTDGLFSVLTNSNQPIKNCTVGVAPKDGGLTPGAKAGLAVGIIAAVAGLAGGGFYAYKHFLGGNTAAPPGMNTTGTSGMEGNHTSFDPRAEKFQPDTSVSPVGQQPLHGAPTNGMPMDGFGSMPSSGFEGNVTGQDLGNGVHGNLPSDIPPNGGPLTGSGGIPTADMPPTGAPGGGGSGVPGAFVPPMMPPLLPPKDQQQNLRDAPPGSIHPQHTQNPQQPLAPHNHYQNPGFTYQNQHQQTLGGNPGAGYQQPLGGHHGYPPKGPSPAGTSGSGFGAPISHGADPNNTTCHPPHPNSNPTSSPVSGNSTNGQYYPAGPDQNHTDIGQWDPAGNRVSPPPPAGGGQVTQQAPGLTVPGPPGWQQASDDKHRHHHHHPWLAPDMSCEHPACELNQPGHVCLPNRQTCGCVCRDAGCPLRRRGW</sequence>
<evidence type="ECO:0000259" key="3">
    <source>
        <dbReference type="PROSITE" id="PS50234"/>
    </source>
</evidence>
<feature type="region of interest" description="Disordered" evidence="1">
    <location>
        <begin position="434"/>
        <end position="706"/>
    </location>
</feature>
<dbReference type="GeneID" id="98171178"/>
<comment type="caution">
    <text evidence="4">The sequence shown here is derived from an EMBL/GenBank/DDBJ whole genome shotgun (WGS) entry which is preliminary data.</text>
</comment>
<dbReference type="PROSITE" id="PS50234">
    <property type="entry name" value="VWFA"/>
    <property type="match status" value="1"/>
</dbReference>
<feature type="compositionally biased region" description="Polar residues" evidence="1">
    <location>
        <begin position="557"/>
        <end position="574"/>
    </location>
</feature>